<dbReference type="InterPro" id="IPR010895">
    <property type="entry name" value="CHRD"/>
</dbReference>
<dbReference type="Pfam" id="PF07452">
    <property type="entry name" value="CHRD"/>
    <property type="match status" value="1"/>
</dbReference>
<gene>
    <name evidence="4" type="ORF">HHL21_18180</name>
</gene>
<evidence type="ECO:0000256" key="2">
    <source>
        <dbReference type="SAM" id="SignalP"/>
    </source>
</evidence>
<evidence type="ECO:0000313" key="4">
    <source>
        <dbReference type="EMBL" id="NML62971.1"/>
    </source>
</evidence>
<protein>
    <submittedName>
        <fullName evidence="4">CHRD domain-containing protein</fullName>
    </submittedName>
</protein>
<feature type="region of interest" description="Disordered" evidence="1">
    <location>
        <begin position="31"/>
        <end position="68"/>
    </location>
</feature>
<dbReference type="RefSeq" id="WP_169468500.1">
    <property type="nucleotide sequence ID" value="NZ_JABBGG010000012.1"/>
</dbReference>
<dbReference type="PROSITE" id="PS51257">
    <property type="entry name" value="PROKAR_LIPOPROTEIN"/>
    <property type="match status" value="1"/>
</dbReference>
<organism evidence="4 5">
    <name type="scientific">Massilia polaris</name>
    <dbReference type="NCBI Taxonomy" id="2728846"/>
    <lineage>
        <taxon>Bacteria</taxon>
        <taxon>Pseudomonadati</taxon>
        <taxon>Pseudomonadota</taxon>
        <taxon>Betaproteobacteria</taxon>
        <taxon>Burkholderiales</taxon>
        <taxon>Oxalobacteraceae</taxon>
        <taxon>Telluria group</taxon>
        <taxon>Massilia</taxon>
    </lineage>
</organism>
<proteinExistence type="predicted"/>
<keyword evidence="2" id="KW-0732">Signal</keyword>
<feature type="signal peptide" evidence="2">
    <location>
        <begin position="1"/>
        <end position="28"/>
    </location>
</feature>
<comment type="caution">
    <text evidence="4">The sequence shown here is derived from an EMBL/GenBank/DDBJ whole genome shotgun (WGS) entry which is preliminary data.</text>
</comment>
<dbReference type="SMART" id="SM00754">
    <property type="entry name" value="CHRD"/>
    <property type="match status" value="1"/>
</dbReference>
<feature type="compositionally biased region" description="Pro residues" evidence="1">
    <location>
        <begin position="37"/>
        <end position="67"/>
    </location>
</feature>
<evidence type="ECO:0000259" key="3">
    <source>
        <dbReference type="PROSITE" id="PS50933"/>
    </source>
</evidence>
<dbReference type="AlphaFoldDB" id="A0A848HTC1"/>
<feature type="domain" description="CHRD" evidence="3">
    <location>
        <begin position="68"/>
        <end position="184"/>
    </location>
</feature>
<dbReference type="EMBL" id="JABBGG010000012">
    <property type="protein sequence ID" value="NML62971.1"/>
    <property type="molecule type" value="Genomic_DNA"/>
</dbReference>
<evidence type="ECO:0000313" key="5">
    <source>
        <dbReference type="Proteomes" id="UP000583752"/>
    </source>
</evidence>
<accession>A0A848HTC1</accession>
<reference evidence="4 5" key="1">
    <citation type="submission" date="2020-04" db="EMBL/GenBank/DDBJ databases">
        <title>Massilia sp. RP-1-19 isolated from soil.</title>
        <authorList>
            <person name="Dahal R.H."/>
        </authorList>
    </citation>
    <scope>NUCLEOTIDE SEQUENCE [LARGE SCALE GENOMIC DNA]</scope>
    <source>
        <strain evidence="4 5">RP-1-19</strain>
    </source>
</reference>
<evidence type="ECO:0000256" key="1">
    <source>
        <dbReference type="SAM" id="MobiDB-lite"/>
    </source>
</evidence>
<sequence length="184" mass="18774">MKLQSITFIRILPALVVALLAACGGGSDDDYNDFAMNPPPATTPPPTTPPPTTPPPTTPPPTTPPPAYTEQYVATLNAATEVPPNPTAGTGTGTLAVDPATRMMTATVTTTGVPGVAGHIHQGAAGVNGPIQIHLAESATGSGVWSATAQLTDAQLVALRAGNLYFNIHTVVYPDGQIRGQIHP</sequence>
<dbReference type="PROSITE" id="PS50933">
    <property type="entry name" value="CHRD"/>
    <property type="match status" value="1"/>
</dbReference>
<dbReference type="Proteomes" id="UP000583752">
    <property type="component" value="Unassembled WGS sequence"/>
</dbReference>
<keyword evidence="5" id="KW-1185">Reference proteome</keyword>
<feature type="chain" id="PRO_5032959821" evidence="2">
    <location>
        <begin position="29"/>
        <end position="184"/>
    </location>
</feature>
<name>A0A848HTC1_9BURK</name>